<dbReference type="InterPro" id="IPR011009">
    <property type="entry name" value="Kinase-like_dom_sf"/>
</dbReference>
<dbReference type="RefSeq" id="XP_070892739.1">
    <property type="nucleotide sequence ID" value="XM_071047298.1"/>
</dbReference>
<reference evidence="3 4" key="1">
    <citation type="submission" date="2024-07" db="EMBL/GenBank/DDBJ databases">
        <title>Section-level genome sequencing and comparative genomics of Aspergillus sections Usti and Cavernicolus.</title>
        <authorList>
            <consortium name="Lawrence Berkeley National Laboratory"/>
            <person name="Nybo J.L."/>
            <person name="Vesth T.C."/>
            <person name="Theobald S."/>
            <person name="Frisvad J.C."/>
            <person name="Larsen T.O."/>
            <person name="Kjaerboelling I."/>
            <person name="Rothschild-Mancinelli K."/>
            <person name="Lyhne E.K."/>
            <person name="Kogle M.E."/>
            <person name="Barry K."/>
            <person name="Clum A."/>
            <person name="Na H."/>
            <person name="Ledsgaard L."/>
            <person name="Lin J."/>
            <person name="Lipzen A."/>
            <person name="Kuo A."/>
            <person name="Riley R."/>
            <person name="Mondo S."/>
            <person name="LaButti K."/>
            <person name="Haridas S."/>
            <person name="Pangalinan J."/>
            <person name="Salamov A.A."/>
            <person name="Simmons B.A."/>
            <person name="Magnuson J.K."/>
            <person name="Chen J."/>
            <person name="Drula E."/>
            <person name="Henrissat B."/>
            <person name="Wiebenga A."/>
            <person name="Lubbers R.J."/>
            <person name="Gomes A.C."/>
            <person name="Macurrencykelacurrency M.R."/>
            <person name="Stajich J."/>
            <person name="Grigoriev I.V."/>
            <person name="Mortensen U.H."/>
            <person name="De vries R.P."/>
            <person name="Baker S.E."/>
            <person name="Andersen M.R."/>
        </authorList>
    </citation>
    <scope>NUCLEOTIDE SEQUENCE [LARGE SCALE GENOMIC DNA]</scope>
    <source>
        <strain evidence="3 4">CBS 756.74</strain>
    </source>
</reference>
<feature type="domain" description="Protein kinase" evidence="2">
    <location>
        <begin position="37"/>
        <end position="296"/>
    </location>
</feature>
<name>A0ABR4JFX7_9EURO</name>
<feature type="compositionally biased region" description="Low complexity" evidence="1">
    <location>
        <begin position="91"/>
        <end position="100"/>
    </location>
</feature>
<sequence>MDSTKPARRSHDRGPALPLNIRREDLKIYDTWDEDKFEQCDFMYKAPTGEIFIGHSHRQSNALRVSTMKAALKRAPDDEVYPRVPGKNNSTTTTTCTTGTPPQPLTLAPADILADPSQIFEKQPEIGWCCVSAEDFAARMFHEARIMQMIAEKPHPYIIKYYGLRVERELVKSLVFERLDKALVKYAASGEFARLDKGLFFRRLESAVRHLHSLGLAHNDINPNNVMIRERENGEVEPVLIDFGSCAPVGEKLQFTLGTPGWYEEEFDTSEKEHDLYGLGKMKKWLHAADSQCVCS</sequence>
<proteinExistence type="predicted"/>
<accession>A0ABR4JFX7</accession>
<dbReference type="Proteomes" id="UP001610444">
    <property type="component" value="Unassembled WGS sequence"/>
</dbReference>
<dbReference type="PANTHER" id="PTHR44167:SF24">
    <property type="entry name" value="SERINE_THREONINE-PROTEIN KINASE CHK2"/>
    <property type="match status" value="1"/>
</dbReference>
<keyword evidence="4" id="KW-1185">Reference proteome</keyword>
<feature type="region of interest" description="Disordered" evidence="1">
    <location>
        <begin position="79"/>
        <end position="102"/>
    </location>
</feature>
<gene>
    <name evidence="3" type="ORF">BJX68DRAFT_272853</name>
</gene>
<comment type="caution">
    <text evidence="3">The sequence shown here is derived from an EMBL/GenBank/DDBJ whole genome shotgun (WGS) entry which is preliminary data.</text>
</comment>
<dbReference type="Pfam" id="PF00069">
    <property type="entry name" value="Pkinase"/>
    <property type="match status" value="1"/>
</dbReference>
<organism evidence="3 4">
    <name type="scientific">Aspergillus pseudodeflectus</name>
    <dbReference type="NCBI Taxonomy" id="176178"/>
    <lineage>
        <taxon>Eukaryota</taxon>
        <taxon>Fungi</taxon>
        <taxon>Dikarya</taxon>
        <taxon>Ascomycota</taxon>
        <taxon>Pezizomycotina</taxon>
        <taxon>Eurotiomycetes</taxon>
        <taxon>Eurotiomycetidae</taxon>
        <taxon>Eurotiales</taxon>
        <taxon>Aspergillaceae</taxon>
        <taxon>Aspergillus</taxon>
        <taxon>Aspergillus subgen. Nidulantes</taxon>
    </lineage>
</organism>
<dbReference type="InterPro" id="IPR000719">
    <property type="entry name" value="Prot_kinase_dom"/>
</dbReference>
<dbReference type="PANTHER" id="PTHR44167">
    <property type="entry name" value="OVARIAN-SPECIFIC SERINE/THREONINE-PROTEIN KINASE LOK-RELATED"/>
    <property type="match status" value="1"/>
</dbReference>
<evidence type="ECO:0000313" key="3">
    <source>
        <dbReference type="EMBL" id="KAL2837868.1"/>
    </source>
</evidence>
<dbReference type="GeneID" id="98162462"/>
<protein>
    <submittedName>
        <fullName evidence="3">Kinase-like domain-containing protein</fullName>
    </submittedName>
</protein>
<evidence type="ECO:0000259" key="2">
    <source>
        <dbReference type="PROSITE" id="PS50011"/>
    </source>
</evidence>
<dbReference type="EMBL" id="JBFXLR010000091">
    <property type="protein sequence ID" value="KAL2837868.1"/>
    <property type="molecule type" value="Genomic_DNA"/>
</dbReference>
<evidence type="ECO:0000313" key="4">
    <source>
        <dbReference type="Proteomes" id="UP001610444"/>
    </source>
</evidence>
<dbReference type="Gene3D" id="1.10.510.10">
    <property type="entry name" value="Transferase(Phosphotransferase) domain 1"/>
    <property type="match status" value="1"/>
</dbReference>
<dbReference type="PROSITE" id="PS50011">
    <property type="entry name" value="PROTEIN_KINASE_DOM"/>
    <property type="match status" value="1"/>
</dbReference>
<dbReference type="SMART" id="SM00220">
    <property type="entry name" value="S_TKc"/>
    <property type="match status" value="1"/>
</dbReference>
<evidence type="ECO:0000256" key="1">
    <source>
        <dbReference type="SAM" id="MobiDB-lite"/>
    </source>
</evidence>
<dbReference type="SUPFAM" id="SSF56112">
    <property type="entry name" value="Protein kinase-like (PK-like)"/>
    <property type="match status" value="1"/>
</dbReference>